<comment type="caution">
    <text evidence="2">The sequence shown here is derived from an EMBL/GenBank/DDBJ whole genome shotgun (WGS) entry which is preliminary data.</text>
</comment>
<gene>
    <name evidence="2" type="ORF">GCM10011396_38110</name>
</gene>
<organism evidence="2 3">
    <name type="scientific">Undibacterium terreum</name>
    <dbReference type="NCBI Taxonomy" id="1224302"/>
    <lineage>
        <taxon>Bacteria</taxon>
        <taxon>Pseudomonadati</taxon>
        <taxon>Pseudomonadota</taxon>
        <taxon>Betaproteobacteria</taxon>
        <taxon>Burkholderiales</taxon>
        <taxon>Oxalobacteraceae</taxon>
        <taxon>Undibacterium</taxon>
    </lineage>
</organism>
<protein>
    <recommendedName>
        <fullName evidence="4">Type II secretory pathway, pseudopilin PulG</fullName>
    </recommendedName>
</protein>
<dbReference type="AlphaFoldDB" id="A0A916UU74"/>
<keyword evidence="1" id="KW-0472">Membrane</keyword>
<keyword evidence="3" id="KW-1185">Reference proteome</keyword>
<dbReference type="EMBL" id="BMED01000004">
    <property type="protein sequence ID" value="GGC87215.1"/>
    <property type="molecule type" value="Genomic_DNA"/>
</dbReference>
<evidence type="ECO:0000256" key="1">
    <source>
        <dbReference type="SAM" id="Phobius"/>
    </source>
</evidence>
<keyword evidence="1" id="KW-0812">Transmembrane</keyword>
<sequence>MDTSAKRPKVPPAPWRYQAGFSYFVAMFMVAVVVLLSLQAQSAMSTKERRRKEDELLYVGQAYRNAIRDYYANAPGSNRTYPPSIDALVLDSRTSRISRHLRKAYVDPLTGSASWGVVAAPDGGIMGVYSLSTQTPIKIGGFPDELLSFTGAKKYQDWKFIYQPG</sequence>
<reference evidence="2" key="1">
    <citation type="journal article" date="2014" name="Int. J. Syst. Evol. Microbiol.">
        <title>Complete genome sequence of Corynebacterium casei LMG S-19264T (=DSM 44701T), isolated from a smear-ripened cheese.</title>
        <authorList>
            <consortium name="US DOE Joint Genome Institute (JGI-PGF)"/>
            <person name="Walter F."/>
            <person name="Albersmeier A."/>
            <person name="Kalinowski J."/>
            <person name="Ruckert C."/>
        </authorList>
    </citation>
    <scope>NUCLEOTIDE SEQUENCE</scope>
    <source>
        <strain evidence="2">CGMCC 1.10998</strain>
    </source>
</reference>
<evidence type="ECO:0000313" key="3">
    <source>
        <dbReference type="Proteomes" id="UP000637423"/>
    </source>
</evidence>
<evidence type="ECO:0000313" key="2">
    <source>
        <dbReference type="EMBL" id="GGC87215.1"/>
    </source>
</evidence>
<keyword evidence="1" id="KW-1133">Transmembrane helix</keyword>
<reference evidence="2" key="2">
    <citation type="submission" date="2020-09" db="EMBL/GenBank/DDBJ databases">
        <authorList>
            <person name="Sun Q."/>
            <person name="Zhou Y."/>
        </authorList>
    </citation>
    <scope>NUCLEOTIDE SEQUENCE</scope>
    <source>
        <strain evidence="2">CGMCC 1.10998</strain>
    </source>
</reference>
<proteinExistence type="predicted"/>
<evidence type="ECO:0008006" key="4">
    <source>
        <dbReference type="Google" id="ProtNLM"/>
    </source>
</evidence>
<feature type="transmembrane region" description="Helical" evidence="1">
    <location>
        <begin position="20"/>
        <end position="40"/>
    </location>
</feature>
<dbReference type="RefSeq" id="WP_188567710.1">
    <property type="nucleotide sequence ID" value="NZ_BMED01000004.1"/>
</dbReference>
<accession>A0A916UU74</accession>
<dbReference type="Proteomes" id="UP000637423">
    <property type="component" value="Unassembled WGS sequence"/>
</dbReference>
<name>A0A916UU74_9BURK</name>